<gene>
    <name evidence="1" type="ORF">GCM10007173_19000</name>
</gene>
<keyword evidence="2" id="KW-1185">Reference proteome</keyword>
<accession>A0ABQ2DK75</accession>
<name>A0ABQ2DK75_9MICC</name>
<evidence type="ECO:0000313" key="1">
    <source>
        <dbReference type="EMBL" id="GGJ60398.1"/>
    </source>
</evidence>
<dbReference type="RefSeq" id="WP_188685286.1">
    <property type="nucleotide sequence ID" value="NZ_BMKX01000004.1"/>
</dbReference>
<organism evidence="1 2">
    <name type="scientific">Glutamicibacter ardleyensis</name>
    <dbReference type="NCBI Taxonomy" id="225894"/>
    <lineage>
        <taxon>Bacteria</taxon>
        <taxon>Bacillati</taxon>
        <taxon>Actinomycetota</taxon>
        <taxon>Actinomycetes</taxon>
        <taxon>Micrococcales</taxon>
        <taxon>Micrococcaceae</taxon>
        <taxon>Glutamicibacter</taxon>
    </lineage>
</organism>
<dbReference type="Gene3D" id="3.40.50.2000">
    <property type="entry name" value="Glycogen Phosphorylase B"/>
    <property type="match status" value="2"/>
</dbReference>
<dbReference type="SUPFAM" id="SSF53756">
    <property type="entry name" value="UDP-Glycosyltransferase/glycogen phosphorylase"/>
    <property type="match status" value="1"/>
</dbReference>
<reference evidence="2" key="1">
    <citation type="journal article" date="2019" name="Int. J. Syst. Evol. Microbiol.">
        <title>The Global Catalogue of Microorganisms (GCM) 10K type strain sequencing project: providing services to taxonomists for standard genome sequencing and annotation.</title>
        <authorList>
            <consortium name="The Broad Institute Genomics Platform"/>
            <consortium name="The Broad Institute Genome Sequencing Center for Infectious Disease"/>
            <person name="Wu L."/>
            <person name="Ma J."/>
        </authorList>
    </citation>
    <scope>NUCLEOTIDE SEQUENCE [LARGE SCALE GENOMIC DNA]</scope>
    <source>
        <strain evidence="2">CGMCC 1.3685</strain>
    </source>
</reference>
<proteinExistence type="predicted"/>
<dbReference type="Proteomes" id="UP000606115">
    <property type="component" value="Unassembled WGS sequence"/>
</dbReference>
<sequence>MKILNLLSKGITSFDESLEDFIISLERDGNLIETKDKDLLGDLSQSSELLDKAFSKERKLAWELYKSIDSTQYDFLVVPGISLSRALLGNASMHGKIITVITKNDEILLDKKVFSENYILHTITNSAAVIVDTKNSVHLKSMASETADRVFYPNELIAHKLINLQGRNAANYLSWRSSEHRMIIFSRSISDYKRVIVEDHNIACLPARLMPMLDNTAGHISISDSSNGENPNEIIYSEDEYAKSVRSSIYKLKKLVSEVDAQILVVESLPIANYCFQHFEMKRFSFLWINESNISEFRNLDEARKEIFFSLDKRLIVSNEMLRTELEMDNVSSIGKILVWPFVGSTDGPKFHPDVDFSRYGVVRAFNMVQGGSVPQMNDVHRTKLLLAGHDFKFSKQIINEIRSLGTVDIFEDEWTAQHVHDVARSREALRDKDVIWCEFASRNLVWYSKNKLPYQKLVVRMHGYEVRGPWIDGTLFENVDKWIFVSELLRDEAIEKFAIPFDKCLVIGNAVDSIDFDRPKYSDSRFNLGLVGIVPMIKRADRALDLLASLRSVDTRYTLHIKSRHPFEFQWLWDDIDLHDSYLSFYRRITSDPLLRGAVAFSEHGPDMGHWFRRVGWILSPSVRESFHLAPMEGMASGAIPLIWDRAGASEIFPRDNIFSSIEHISSYVHASNLSLDRFAELSSQAKTYASKYDVRNVTEMISEVLFG</sequence>
<evidence type="ECO:0000313" key="2">
    <source>
        <dbReference type="Proteomes" id="UP000606115"/>
    </source>
</evidence>
<dbReference type="EMBL" id="BMKX01000004">
    <property type="protein sequence ID" value="GGJ60398.1"/>
    <property type="molecule type" value="Genomic_DNA"/>
</dbReference>
<comment type="caution">
    <text evidence="1">The sequence shown here is derived from an EMBL/GenBank/DDBJ whole genome shotgun (WGS) entry which is preliminary data.</text>
</comment>
<dbReference type="GeneID" id="303304260"/>
<evidence type="ECO:0008006" key="3">
    <source>
        <dbReference type="Google" id="ProtNLM"/>
    </source>
</evidence>
<protein>
    <recommendedName>
        <fullName evidence="3">Glycosyltransferase</fullName>
    </recommendedName>
</protein>